<reference evidence="2 3" key="1">
    <citation type="journal article" date="2014" name="PLoS ONE">
        <title>The first complete genome sequence of the class fimbriimonadia in the phylum armatimonadetes.</title>
        <authorList>
            <person name="Hu Z.Y."/>
            <person name="Wang Y.Z."/>
            <person name="Im W.T."/>
            <person name="Wang S.Y."/>
            <person name="Zhao G.P."/>
            <person name="Zheng H.J."/>
            <person name="Quan Z.X."/>
        </authorList>
    </citation>
    <scope>NUCLEOTIDE SEQUENCE [LARGE SCALE GENOMIC DNA]</scope>
    <source>
        <strain evidence="2">Gsoil 348</strain>
    </source>
</reference>
<organism evidence="2 3">
    <name type="scientific">Fimbriimonas ginsengisoli Gsoil 348</name>
    <dbReference type="NCBI Taxonomy" id="661478"/>
    <lineage>
        <taxon>Bacteria</taxon>
        <taxon>Bacillati</taxon>
        <taxon>Armatimonadota</taxon>
        <taxon>Fimbriimonadia</taxon>
        <taxon>Fimbriimonadales</taxon>
        <taxon>Fimbriimonadaceae</taxon>
        <taxon>Fimbriimonas</taxon>
    </lineage>
</organism>
<dbReference type="KEGG" id="fgi:OP10G_1972"/>
<feature type="region of interest" description="Disordered" evidence="1">
    <location>
        <begin position="57"/>
        <end position="82"/>
    </location>
</feature>
<feature type="compositionally biased region" description="Polar residues" evidence="1">
    <location>
        <begin position="1"/>
        <end position="20"/>
    </location>
</feature>
<evidence type="ECO:0000256" key="1">
    <source>
        <dbReference type="SAM" id="MobiDB-lite"/>
    </source>
</evidence>
<keyword evidence="3" id="KW-1185">Reference proteome</keyword>
<protein>
    <submittedName>
        <fullName evidence="2">Uncharacterized protein</fullName>
    </submittedName>
</protein>
<evidence type="ECO:0000313" key="3">
    <source>
        <dbReference type="Proteomes" id="UP000027982"/>
    </source>
</evidence>
<proteinExistence type="predicted"/>
<dbReference type="STRING" id="661478.OP10G_1972"/>
<accession>A0A068NRE3</accession>
<evidence type="ECO:0000313" key="2">
    <source>
        <dbReference type="EMBL" id="AIE85340.1"/>
    </source>
</evidence>
<sequence length="82" mass="8517">MIGSFENTTTHEVGTINGSVATDGGFRADVTITGSAKRIHLVGKMERVAAHGQFPAGIAGDATMNDGSGNRPFTFDPIPLND</sequence>
<feature type="region of interest" description="Disordered" evidence="1">
    <location>
        <begin position="1"/>
        <end position="24"/>
    </location>
</feature>
<dbReference type="Proteomes" id="UP000027982">
    <property type="component" value="Chromosome"/>
</dbReference>
<dbReference type="HOGENOM" id="CLU_2553254_0_0_0"/>
<name>A0A068NRE3_FIMGI</name>
<dbReference type="AlphaFoldDB" id="A0A068NRE3"/>
<dbReference type="EMBL" id="CP007139">
    <property type="protein sequence ID" value="AIE85340.1"/>
    <property type="molecule type" value="Genomic_DNA"/>
</dbReference>
<gene>
    <name evidence="2" type="ORF">OP10G_1972</name>
</gene>